<organism evidence="5 6">
    <name type="scientific">Lentilactobacillus hilgardii</name>
    <name type="common">Lactobacillus hilgardii</name>
    <dbReference type="NCBI Taxonomy" id="1588"/>
    <lineage>
        <taxon>Bacteria</taxon>
        <taxon>Bacillati</taxon>
        <taxon>Bacillota</taxon>
        <taxon>Bacilli</taxon>
        <taxon>Lactobacillales</taxon>
        <taxon>Lactobacillaceae</taxon>
        <taxon>Lentilactobacillus</taxon>
    </lineage>
</organism>
<evidence type="ECO:0000259" key="3">
    <source>
        <dbReference type="Pfam" id="PF07523"/>
    </source>
</evidence>
<gene>
    <name evidence="5" type="ORF">GQR93_03525</name>
</gene>
<dbReference type="EMBL" id="CP047121">
    <property type="protein sequence ID" value="QHB51352.1"/>
    <property type="molecule type" value="Genomic_DNA"/>
</dbReference>
<dbReference type="Proteomes" id="UP000465035">
    <property type="component" value="Chromosome"/>
</dbReference>
<dbReference type="RefSeq" id="WP_159298693.1">
    <property type="nucleotide sequence ID" value="NZ_CP047121.1"/>
</dbReference>
<evidence type="ECO:0000256" key="1">
    <source>
        <dbReference type="SAM" id="MobiDB-lite"/>
    </source>
</evidence>
<reference evidence="5 6" key="1">
    <citation type="submission" date="2019-12" db="EMBL/GenBank/DDBJ databases">
        <title>Lactobacillus hilgardii FLUB.</title>
        <authorList>
            <person name="Gustaw K."/>
        </authorList>
    </citation>
    <scope>NUCLEOTIDE SEQUENCE [LARGE SCALE GENOMIC DNA]</scope>
    <source>
        <strain evidence="5 6">FLUB</strain>
    </source>
</reference>
<dbReference type="AlphaFoldDB" id="A0A6P1E6H8"/>
<dbReference type="Pfam" id="PF03382">
    <property type="entry name" value="DUF285"/>
    <property type="match status" value="1"/>
</dbReference>
<dbReference type="InterPro" id="IPR022038">
    <property type="entry name" value="Ig-like_bact"/>
</dbReference>
<dbReference type="InterPro" id="IPR044081">
    <property type="entry name" value="DUF5776"/>
</dbReference>
<evidence type="ECO:0000313" key="6">
    <source>
        <dbReference type="Proteomes" id="UP000465035"/>
    </source>
</evidence>
<feature type="signal peptide" evidence="2">
    <location>
        <begin position="1"/>
        <end position="30"/>
    </location>
</feature>
<protein>
    <submittedName>
        <fullName evidence="5">BspA family leucine-rich repeat surface protein</fullName>
    </submittedName>
</protein>
<proteinExistence type="predicted"/>
<evidence type="ECO:0000256" key="2">
    <source>
        <dbReference type="SAM" id="SignalP"/>
    </source>
</evidence>
<dbReference type="InterPro" id="IPR032675">
    <property type="entry name" value="LRR_dom_sf"/>
</dbReference>
<feature type="domain" description="Ig-like" evidence="3">
    <location>
        <begin position="578"/>
        <end position="655"/>
    </location>
</feature>
<feature type="chain" id="PRO_5026952856" evidence="2">
    <location>
        <begin position="31"/>
        <end position="937"/>
    </location>
</feature>
<name>A0A6P1E6H8_LENHI</name>
<accession>A0A6P1E6H8</accession>
<dbReference type="Pfam" id="PF07523">
    <property type="entry name" value="Big_3"/>
    <property type="match status" value="1"/>
</dbReference>
<feature type="compositionally biased region" description="Low complexity" evidence="1">
    <location>
        <begin position="658"/>
        <end position="705"/>
    </location>
</feature>
<dbReference type="SUPFAM" id="SSF52058">
    <property type="entry name" value="L domain-like"/>
    <property type="match status" value="1"/>
</dbReference>
<dbReference type="NCBIfam" id="TIGR02167">
    <property type="entry name" value="Liste_lipo_26"/>
    <property type="match status" value="5"/>
</dbReference>
<dbReference type="Pfam" id="PF19087">
    <property type="entry name" value="DUF5776"/>
    <property type="match status" value="2"/>
</dbReference>
<feature type="domain" description="DUF5776" evidence="4">
    <location>
        <begin position="866"/>
        <end position="933"/>
    </location>
</feature>
<dbReference type="InterPro" id="IPR011889">
    <property type="entry name" value="Liste_lipo_26"/>
</dbReference>
<feature type="region of interest" description="Disordered" evidence="1">
    <location>
        <begin position="657"/>
        <end position="705"/>
    </location>
</feature>
<feature type="domain" description="DUF5776" evidence="4">
    <location>
        <begin position="794"/>
        <end position="860"/>
    </location>
</feature>
<dbReference type="GeneID" id="69057425"/>
<evidence type="ECO:0000259" key="4">
    <source>
        <dbReference type="Pfam" id="PF19087"/>
    </source>
</evidence>
<evidence type="ECO:0000313" key="5">
    <source>
        <dbReference type="EMBL" id="QHB51352.1"/>
    </source>
</evidence>
<dbReference type="InterPro" id="IPR005046">
    <property type="entry name" value="DUF285"/>
</dbReference>
<dbReference type="Gene3D" id="3.80.10.10">
    <property type="entry name" value="Ribonuclease Inhibitor"/>
    <property type="match status" value="1"/>
</dbReference>
<sequence>MLRKNRFWLYATLILSLSISTYTNSTNVNASVKHNYQTTTTPKVSADENVESGFWGDCPWKLNITTGVLQIGDPTKTTTGSNTRGITPFDRLDLCKSIDIVGKVNLPEDSSGLFSLYDPKWETPSSISKINHLDRLNTENTKIMSYMFGGDGDLQALDVSNFKTQKVNDMSLMFSNCRTLTNLNLSSFDTSHVTDMKYMFEECNDLSSLNLSNFITSNVQRMDSMFYACSNLVNLNVSSFDTKQVTTMNSMFEFDKSLKNLDLSSFDTPNVTDVDFLVSQCTDLEKLNLANFNTKNVEPEKSNILFVDKNVWSLTLGKNVTNDFLKNQEYQFGQPYNQPIPSTNPVKYATGPGWIAVDQSKGGTDTNPQGTLYSNYATFAEKRPAETETYVWQQETTPVDQYTLDANKSQDLYQGQTWDPTSAITSATKNGTDDKSNVTITDKKDGNAVTQDSVAKLNPGTYDLTYKNGDKTSTLTLTIKSDLASLKTTNIELYLNKSFKDADLRDNIDSKDSDGNPLNYQYSIKDASGTVPVDQVSSKKGQYTVEITTDKPKDGKAALKGTLIIKVTDRSALNLKYTTDTITVGQAWKPEDAFKNATDAKGDNLAFKDIKVTATDTTDSKHKPVKDLSSLNTKAGTYTIHYANGSAEQDLKLTVQAPSTPSTPATPSTPTTSSSSSSSSSSTSSTSSSTPTSSSSSSSSSNTSLPSYVAAKGTVVYSINKISLYKSTKFSATNRSAWYTKKPRVYRPMFVVTGYKRAANGALRYRVRDVNHTSKTNGKTGYITASQKYVRPVYYATKHSTVTVINPRGVNAYRKANLTKKARSYRQGTVLHVKRIVSHNLTTRYVLTNGDYITANRKLVNMGRHKQVKSVKTKRTLNRYSNANFTKKNQVIAKNRTLKVYGYDYSQKNNVTKHGTLRYRVAGGYITANTKYVRVYK</sequence>
<keyword evidence="2" id="KW-0732">Signal</keyword>